<accession>A0A9D1ZHI5</accession>
<dbReference type="Proteomes" id="UP000886851">
    <property type="component" value="Unassembled WGS sequence"/>
</dbReference>
<sequence length="104" mass="11278">MNITLQLSDAAYKRLISGGSRIQGTIGLTSPTEGNFNEHNKSCSQPGSLYMKLPHGRASVSKKNVRLSLVVNLDEADILPAQAIEEESRQASDFVDNVFGGAWE</sequence>
<reference evidence="1" key="1">
    <citation type="journal article" date="2021" name="PeerJ">
        <title>Extensive microbial diversity within the chicken gut microbiome revealed by metagenomics and culture.</title>
        <authorList>
            <person name="Gilroy R."/>
            <person name="Ravi A."/>
            <person name="Getino M."/>
            <person name="Pursley I."/>
            <person name="Horton D.L."/>
            <person name="Alikhan N.F."/>
            <person name="Baker D."/>
            <person name="Gharbi K."/>
            <person name="Hall N."/>
            <person name="Watson M."/>
            <person name="Adriaenssens E.M."/>
            <person name="Foster-Nyarko E."/>
            <person name="Jarju S."/>
            <person name="Secka A."/>
            <person name="Antonio M."/>
            <person name="Oren A."/>
            <person name="Chaudhuri R.R."/>
            <person name="La Ragione R."/>
            <person name="Hildebrand F."/>
            <person name="Pallen M.J."/>
        </authorList>
    </citation>
    <scope>NUCLEOTIDE SEQUENCE</scope>
    <source>
        <strain evidence="1">Gambia2-208</strain>
    </source>
</reference>
<name>A0A9D1ZHI5_9BACE</name>
<organism evidence="1 2">
    <name type="scientific">Candidatus Bacteroides pullicola</name>
    <dbReference type="NCBI Taxonomy" id="2838475"/>
    <lineage>
        <taxon>Bacteria</taxon>
        <taxon>Pseudomonadati</taxon>
        <taxon>Bacteroidota</taxon>
        <taxon>Bacteroidia</taxon>
        <taxon>Bacteroidales</taxon>
        <taxon>Bacteroidaceae</taxon>
        <taxon>Bacteroides</taxon>
    </lineage>
</organism>
<dbReference type="AlphaFoldDB" id="A0A9D1ZHI5"/>
<evidence type="ECO:0000313" key="2">
    <source>
        <dbReference type="Proteomes" id="UP000886851"/>
    </source>
</evidence>
<comment type="caution">
    <text evidence="1">The sequence shown here is derived from an EMBL/GenBank/DDBJ whole genome shotgun (WGS) entry which is preliminary data.</text>
</comment>
<gene>
    <name evidence="1" type="ORF">H9824_04015</name>
</gene>
<reference evidence="1" key="2">
    <citation type="submission" date="2021-04" db="EMBL/GenBank/DDBJ databases">
        <authorList>
            <person name="Gilroy R."/>
        </authorList>
    </citation>
    <scope>NUCLEOTIDE SEQUENCE</scope>
    <source>
        <strain evidence="1">Gambia2-208</strain>
    </source>
</reference>
<protein>
    <submittedName>
        <fullName evidence="1">Uncharacterized protein</fullName>
    </submittedName>
</protein>
<evidence type="ECO:0000313" key="1">
    <source>
        <dbReference type="EMBL" id="HIY87858.1"/>
    </source>
</evidence>
<dbReference type="EMBL" id="DXCV01000033">
    <property type="protein sequence ID" value="HIY87858.1"/>
    <property type="molecule type" value="Genomic_DNA"/>
</dbReference>
<proteinExistence type="predicted"/>